<gene>
    <name evidence="1" type="ORF">EGT51_00095</name>
</gene>
<dbReference type="AlphaFoldDB" id="A0A4Z0JBU9"/>
<sequence>MAPAVSTVLAEVFSLLTAWDDLGDLRVVQGFQANRKPASGLQVFPIAGRIPDSRRRPVPPSFSKKR</sequence>
<keyword evidence="2" id="KW-1185">Reference proteome</keyword>
<dbReference type="Proteomes" id="UP000297348">
    <property type="component" value="Unassembled WGS sequence"/>
</dbReference>
<dbReference type="EMBL" id="RKLX01000001">
    <property type="protein sequence ID" value="TGD20186.1"/>
    <property type="molecule type" value="Genomic_DNA"/>
</dbReference>
<name>A0A4Z0JBU9_9LACO</name>
<comment type="caution">
    <text evidence="1">The sequence shown here is derived from an EMBL/GenBank/DDBJ whole genome shotgun (WGS) entry which is preliminary data.</text>
</comment>
<organism evidence="1 2">
    <name type="scientific">Levilactobacillus suantsaiihabitans</name>
    <dbReference type="NCBI Taxonomy" id="2487722"/>
    <lineage>
        <taxon>Bacteria</taxon>
        <taxon>Bacillati</taxon>
        <taxon>Bacillota</taxon>
        <taxon>Bacilli</taxon>
        <taxon>Lactobacillales</taxon>
        <taxon>Lactobacillaceae</taxon>
        <taxon>Levilactobacillus</taxon>
    </lineage>
</organism>
<accession>A0A4Z0JBU9</accession>
<reference evidence="1 2" key="1">
    <citation type="submission" date="2018-10" db="EMBL/GenBank/DDBJ databases">
        <title>Lactobacillus sp. R7 and Lactobacillus sp. R19 isolated from fermented mustard green product of Taiwan.</title>
        <authorList>
            <person name="Lin S.-T."/>
        </authorList>
    </citation>
    <scope>NUCLEOTIDE SEQUENCE [LARGE SCALE GENOMIC DNA]</scope>
    <source>
        <strain evidence="1 2">BCRC 81129</strain>
    </source>
</reference>
<evidence type="ECO:0000313" key="2">
    <source>
        <dbReference type="Proteomes" id="UP000297348"/>
    </source>
</evidence>
<proteinExistence type="predicted"/>
<evidence type="ECO:0000313" key="1">
    <source>
        <dbReference type="EMBL" id="TGD20186.1"/>
    </source>
</evidence>
<protein>
    <submittedName>
        <fullName evidence="1">Uncharacterized protein</fullName>
    </submittedName>
</protein>